<dbReference type="AlphaFoldDB" id="K0V8X2"/>
<feature type="domain" description="Isochorismatase-like" evidence="2">
    <location>
        <begin position="7"/>
        <end position="181"/>
    </location>
</feature>
<dbReference type="InterPro" id="IPR036380">
    <property type="entry name" value="Isochorismatase-like_sf"/>
</dbReference>
<evidence type="ECO:0000313" key="3">
    <source>
        <dbReference type="EMBL" id="EJZ15562.1"/>
    </source>
</evidence>
<reference evidence="3 4" key="1">
    <citation type="journal article" date="2012" name="J. Bacteriol.">
        <title>Complete Genome Sequence of Mycobacterium fortuitum subsp. fortuitum Type Strain DSM46621.</title>
        <authorList>
            <person name="Ho Y.S."/>
            <person name="Adroub S.A."/>
            <person name="Aleisa F."/>
            <person name="Mahmood H."/>
            <person name="Othoum G."/>
            <person name="Rashid F."/>
            <person name="Zaher M."/>
            <person name="Ali S."/>
            <person name="Bitter W."/>
            <person name="Pain A."/>
            <person name="Abdallah A.M."/>
        </authorList>
    </citation>
    <scope>NUCLEOTIDE SEQUENCE [LARGE SCALE GENOMIC DNA]</scope>
    <source>
        <strain evidence="4">DSM46621</strain>
    </source>
</reference>
<organism evidence="3 4">
    <name type="scientific">Mycolicibacterium fortuitum subsp. fortuitum DSM 46621 = ATCC 6841 = JCM 6387</name>
    <dbReference type="NCBI Taxonomy" id="1214102"/>
    <lineage>
        <taxon>Bacteria</taxon>
        <taxon>Bacillati</taxon>
        <taxon>Actinomycetota</taxon>
        <taxon>Actinomycetes</taxon>
        <taxon>Mycobacteriales</taxon>
        <taxon>Mycobacteriaceae</taxon>
        <taxon>Mycolicibacterium</taxon>
    </lineage>
</organism>
<dbReference type="EMBL" id="ALQB01000009">
    <property type="protein sequence ID" value="EJZ15562.1"/>
    <property type="molecule type" value="Genomic_DNA"/>
</dbReference>
<dbReference type="GeneID" id="93410911"/>
<dbReference type="Pfam" id="PF00857">
    <property type="entry name" value="Isochorismatase"/>
    <property type="match status" value="1"/>
</dbReference>
<protein>
    <submittedName>
        <fullName evidence="3">Isochorismatase hydrolase</fullName>
    </submittedName>
</protein>
<dbReference type="Gene3D" id="3.40.50.850">
    <property type="entry name" value="Isochorismatase-like"/>
    <property type="match status" value="1"/>
</dbReference>
<dbReference type="SUPFAM" id="SSF52499">
    <property type="entry name" value="Isochorismatase-like hydrolases"/>
    <property type="match status" value="1"/>
</dbReference>
<dbReference type="HOGENOM" id="CLU_068979_5_3_11"/>
<evidence type="ECO:0000313" key="4">
    <source>
        <dbReference type="Proteomes" id="UP000006043"/>
    </source>
</evidence>
<proteinExistence type="predicted"/>
<dbReference type="GO" id="GO:0016787">
    <property type="term" value="F:hydrolase activity"/>
    <property type="evidence" value="ECO:0007669"/>
    <property type="project" value="UniProtKB-KW"/>
</dbReference>
<gene>
    <name evidence="3" type="ORF">MFORT_03591</name>
</gene>
<name>K0V8X2_MYCFO</name>
<dbReference type="RefSeq" id="WP_003881514.1">
    <property type="nucleotide sequence ID" value="NZ_JH814726.1"/>
</dbReference>
<evidence type="ECO:0000256" key="1">
    <source>
        <dbReference type="ARBA" id="ARBA00022801"/>
    </source>
</evidence>
<comment type="caution">
    <text evidence="3">The sequence shown here is derived from an EMBL/GenBank/DDBJ whole genome shotgun (WGS) entry which is preliminary data.</text>
</comment>
<dbReference type="InterPro" id="IPR050272">
    <property type="entry name" value="Isochorismatase-like_hydrls"/>
</dbReference>
<dbReference type="PATRIC" id="fig|1214102.3.peg.715"/>
<accession>K0V8X2</accession>
<sequence length="211" mass="22505">MPTPRRALVLVDVQQEYFDGPMQVQYPPRQDSLARILTAIDSAVEADIPVAVIQHDAGEDSPVYNPSKPGFALHPEISGRQKDTWKHLVKTNSSVFLNTDLVDWLTSRGVDTVTLVGYMTNNCVLASSADSERVGVDIEVLSDATGAINLANAGGSADAETVHRTLLALLASNWASVATTAEWVEAVANSNVLDKSNLYESAVNGALATAN</sequence>
<dbReference type="InterPro" id="IPR000868">
    <property type="entry name" value="Isochorismatase-like_dom"/>
</dbReference>
<dbReference type="PANTHER" id="PTHR43540:SF6">
    <property type="entry name" value="ISOCHORISMATASE-LIKE DOMAIN-CONTAINING PROTEIN"/>
    <property type="match status" value="1"/>
</dbReference>
<dbReference type="Proteomes" id="UP000006043">
    <property type="component" value="Unassembled WGS sequence"/>
</dbReference>
<evidence type="ECO:0000259" key="2">
    <source>
        <dbReference type="Pfam" id="PF00857"/>
    </source>
</evidence>
<keyword evidence="1 3" id="KW-0378">Hydrolase</keyword>
<dbReference type="PANTHER" id="PTHR43540">
    <property type="entry name" value="PEROXYUREIDOACRYLATE/UREIDOACRYLATE AMIDOHYDROLASE-RELATED"/>
    <property type="match status" value="1"/>
</dbReference>